<dbReference type="Proteomes" id="UP000029120">
    <property type="component" value="Unassembled WGS sequence"/>
</dbReference>
<dbReference type="Gramene" id="KFK22549">
    <property type="protein sequence ID" value="KFK22549"/>
    <property type="gene ID" value="AALP_AAs68488U001000"/>
</dbReference>
<evidence type="ECO:0000313" key="3">
    <source>
        <dbReference type="Proteomes" id="UP000029120"/>
    </source>
</evidence>
<sequence length="297" mass="31682">MAALSVLRELFTEAEMMMLHRVHLEMLYSNPLQLIETSVHDSGIEVVILDDDNDADTDMDLSNPNGTPPPPPNQANGHPDTGARSGNENGYSGEAADGPQGYRQFGDVGVNLLDTYMQSSWNTRGYGLGQSVLGWDGIMTEDYPFDEESYLLVEEERFYALPAEPISPVNPNMQANDENGEDSSTGSSSELCLMADYEVEHNLALMDTPSSLTPLHQPPASTDQQIPGNGIAGTRIGGDVSSFEGKGQGATPGVSNASQPFLGLTLTCGPNVLFNGNQSDSEERGSASAEKDISGGF</sequence>
<accession>A0A087FY47</accession>
<dbReference type="OrthoDB" id="10613298at2759"/>
<reference evidence="3" key="1">
    <citation type="journal article" date="2015" name="Nat. Plants">
        <title>Genome expansion of Arabis alpina linked with retrotransposition and reduced symmetric DNA methylation.</title>
        <authorList>
            <person name="Willing E.M."/>
            <person name="Rawat V."/>
            <person name="Mandakova T."/>
            <person name="Maumus F."/>
            <person name="James G.V."/>
            <person name="Nordstroem K.J."/>
            <person name="Becker C."/>
            <person name="Warthmann N."/>
            <person name="Chica C."/>
            <person name="Szarzynska B."/>
            <person name="Zytnicki M."/>
            <person name="Albani M.C."/>
            <person name="Kiefer C."/>
            <person name="Bergonzi S."/>
            <person name="Castaings L."/>
            <person name="Mateos J.L."/>
            <person name="Berns M.C."/>
            <person name="Bujdoso N."/>
            <person name="Piofczyk T."/>
            <person name="de Lorenzo L."/>
            <person name="Barrero-Sicilia C."/>
            <person name="Mateos I."/>
            <person name="Piednoel M."/>
            <person name="Hagmann J."/>
            <person name="Chen-Min-Tao R."/>
            <person name="Iglesias-Fernandez R."/>
            <person name="Schuster S.C."/>
            <person name="Alonso-Blanco C."/>
            <person name="Roudier F."/>
            <person name="Carbonero P."/>
            <person name="Paz-Ares J."/>
            <person name="Davis S.J."/>
            <person name="Pecinka A."/>
            <person name="Quesneville H."/>
            <person name="Colot V."/>
            <person name="Lysak M.A."/>
            <person name="Weigel D."/>
            <person name="Coupland G."/>
            <person name="Schneeberger K."/>
        </authorList>
    </citation>
    <scope>NUCLEOTIDE SEQUENCE [LARGE SCALE GENOMIC DNA]</scope>
    <source>
        <strain evidence="3">cv. Pajares</strain>
    </source>
</reference>
<feature type="region of interest" description="Disordered" evidence="1">
    <location>
        <begin position="211"/>
        <end position="297"/>
    </location>
</feature>
<feature type="compositionally biased region" description="Basic and acidic residues" evidence="1">
    <location>
        <begin position="281"/>
        <end position="297"/>
    </location>
</feature>
<feature type="region of interest" description="Disordered" evidence="1">
    <location>
        <begin position="169"/>
        <end position="188"/>
    </location>
</feature>
<dbReference type="EMBL" id="KL988124">
    <property type="protein sequence ID" value="KFK22549.1"/>
    <property type="molecule type" value="Genomic_DNA"/>
</dbReference>
<name>A0A087FY47_ARAAL</name>
<organism evidence="2 3">
    <name type="scientific">Arabis alpina</name>
    <name type="common">Alpine rock-cress</name>
    <dbReference type="NCBI Taxonomy" id="50452"/>
    <lineage>
        <taxon>Eukaryota</taxon>
        <taxon>Viridiplantae</taxon>
        <taxon>Streptophyta</taxon>
        <taxon>Embryophyta</taxon>
        <taxon>Tracheophyta</taxon>
        <taxon>Spermatophyta</taxon>
        <taxon>Magnoliopsida</taxon>
        <taxon>eudicotyledons</taxon>
        <taxon>Gunneridae</taxon>
        <taxon>Pentapetalae</taxon>
        <taxon>rosids</taxon>
        <taxon>malvids</taxon>
        <taxon>Brassicales</taxon>
        <taxon>Brassicaceae</taxon>
        <taxon>Arabideae</taxon>
        <taxon>Arabis</taxon>
    </lineage>
</organism>
<gene>
    <name evidence="2" type="ORF">AALP_AAs68488U001000</name>
</gene>
<keyword evidence="3" id="KW-1185">Reference proteome</keyword>
<dbReference type="AlphaFoldDB" id="A0A087FY47"/>
<evidence type="ECO:0000256" key="1">
    <source>
        <dbReference type="SAM" id="MobiDB-lite"/>
    </source>
</evidence>
<evidence type="ECO:0000313" key="2">
    <source>
        <dbReference type="EMBL" id="KFK22549.1"/>
    </source>
</evidence>
<feature type="compositionally biased region" description="Polar residues" evidence="1">
    <location>
        <begin position="211"/>
        <end position="227"/>
    </location>
</feature>
<protein>
    <submittedName>
        <fullName evidence="2">Uncharacterized protein</fullName>
    </submittedName>
</protein>
<feature type="region of interest" description="Disordered" evidence="1">
    <location>
        <begin position="54"/>
        <end position="102"/>
    </location>
</feature>
<proteinExistence type="predicted"/>